<organism evidence="1 2">
    <name type="scientific">Flavobacterium cerinum</name>
    <dbReference type="NCBI Taxonomy" id="2502784"/>
    <lineage>
        <taxon>Bacteria</taxon>
        <taxon>Pseudomonadati</taxon>
        <taxon>Bacteroidota</taxon>
        <taxon>Flavobacteriia</taxon>
        <taxon>Flavobacteriales</taxon>
        <taxon>Flavobacteriaceae</taxon>
        <taxon>Flavobacterium</taxon>
    </lineage>
</organism>
<dbReference type="EMBL" id="CP101751">
    <property type="protein sequence ID" value="UUC46544.1"/>
    <property type="molecule type" value="Genomic_DNA"/>
</dbReference>
<evidence type="ECO:0000313" key="2">
    <source>
        <dbReference type="Proteomes" id="UP001059844"/>
    </source>
</evidence>
<protein>
    <recommendedName>
        <fullName evidence="3">Virion structural protein</fullName>
    </recommendedName>
</protein>
<evidence type="ECO:0000313" key="1">
    <source>
        <dbReference type="EMBL" id="UUC46544.1"/>
    </source>
</evidence>
<name>A0ABY5IV70_9FLAO</name>
<accession>A0ABY5IV70</accession>
<proteinExistence type="predicted"/>
<reference evidence="1" key="1">
    <citation type="submission" date="2022-07" db="EMBL/GenBank/DDBJ databases">
        <title>Isolation, identification, and degradation of a PFOSA degrading strain from sewage treatment plant.</title>
        <authorList>
            <person name="Zhang L."/>
            <person name="Huo Y."/>
        </authorList>
    </citation>
    <scope>NUCLEOTIDE SEQUENCE</scope>
    <source>
        <strain evidence="1">C1</strain>
    </source>
</reference>
<keyword evidence="2" id="KW-1185">Reference proteome</keyword>
<dbReference type="Proteomes" id="UP001059844">
    <property type="component" value="Chromosome"/>
</dbReference>
<evidence type="ECO:0008006" key="3">
    <source>
        <dbReference type="Google" id="ProtNLM"/>
    </source>
</evidence>
<sequence length="444" mass="49432">MATLSEIKAWFKTGLKPSQFQFWLAWDSFWHKEEGIPQANILDLETDLSNKANQNGGNVFTGKQTIEGNLELKGTVKQLFESYIRYGEPELDSMYFDESNLMPEYPQFDNLFFFTVAPDSFDINIQSETITVRLLVDGNFGDYVFTKNESFGTTTGYGPMWTMPALTGYTSISLEGAYVSQIAPSIVKLNLPADKDGMGKFLYNNVVQVQPNGTLKAVVPTIPDIREVLAISGNSINTAINFWSGDGLTRNIVSGRGSFIGYNVYDNDWNGRFGSYTVDGMHFNTYPNNPTYKYDVEVVPNKTQANTNKVEVVLPKKDGHLPVKSELPALMHRTIATTATALNDQQLLALITPLDNTGGDYKALHTTLVYNGTANATWMIPVESFGSYRYTIINNTGYAITINRAGITTFWIGGVSNTSVTIPANGWAEIVGSEKENRFYFRIF</sequence>
<gene>
    <name evidence="1" type="ORF">NOX80_04920</name>
</gene>